<proteinExistence type="predicted"/>
<reference evidence="1 2" key="1">
    <citation type="journal article" date="2019" name="Sci. Rep.">
        <title>Comparative genomics of chytrid fungi reveal insights into the obligate biotrophic and pathogenic lifestyle of Synchytrium endobioticum.</title>
        <authorList>
            <person name="van de Vossenberg B.T.L.H."/>
            <person name="Warris S."/>
            <person name="Nguyen H.D.T."/>
            <person name="van Gent-Pelzer M.P.E."/>
            <person name="Joly D.L."/>
            <person name="van de Geest H.C."/>
            <person name="Bonants P.J.M."/>
            <person name="Smith D.S."/>
            <person name="Levesque C.A."/>
            <person name="van der Lee T.A.J."/>
        </authorList>
    </citation>
    <scope>NUCLEOTIDE SEQUENCE [LARGE SCALE GENOMIC DNA]</scope>
    <source>
        <strain evidence="1 2">CBS 675.73</strain>
    </source>
</reference>
<comment type="caution">
    <text evidence="1">The sequence shown here is derived from an EMBL/GenBank/DDBJ whole genome shotgun (WGS) entry which is preliminary data.</text>
</comment>
<dbReference type="EMBL" id="QEAP01000134">
    <property type="protein sequence ID" value="TPX74281.1"/>
    <property type="molecule type" value="Genomic_DNA"/>
</dbReference>
<name>A0A507FD58_9FUNG</name>
<gene>
    <name evidence="1" type="ORF">CcCBS67573_g04447</name>
</gene>
<organism evidence="1 2">
    <name type="scientific">Chytriomyces confervae</name>
    <dbReference type="NCBI Taxonomy" id="246404"/>
    <lineage>
        <taxon>Eukaryota</taxon>
        <taxon>Fungi</taxon>
        <taxon>Fungi incertae sedis</taxon>
        <taxon>Chytridiomycota</taxon>
        <taxon>Chytridiomycota incertae sedis</taxon>
        <taxon>Chytridiomycetes</taxon>
        <taxon>Chytridiales</taxon>
        <taxon>Chytriomycetaceae</taxon>
        <taxon>Chytriomyces</taxon>
    </lineage>
</organism>
<protein>
    <submittedName>
        <fullName evidence="1">Uncharacterized protein</fullName>
    </submittedName>
</protein>
<dbReference type="AlphaFoldDB" id="A0A507FD58"/>
<evidence type="ECO:0000313" key="1">
    <source>
        <dbReference type="EMBL" id="TPX74281.1"/>
    </source>
</evidence>
<sequence>MPDNVHVLLTLQLQSEITQHYLVAMKNTEQTPMPNIADFLKPGLLKTNGPGLVSGFHVTSNFDSQQYNSGSMKGIIAGGKVWYILQNWWKTKANVEVEIAYLAASECLVHFVTEKQHRMGDFLSNYKEMVECEVDLDASKNFEPEHMH</sequence>
<accession>A0A507FD58</accession>
<evidence type="ECO:0000313" key="2">
    <source>
        <dbReference type="Proteomes" id="UP000320333"/>
    </source>
</evidence>
<keyword evidence="2" id="KW-1185">Reference proteome</keyword>
<dbReference type="OrthoDB" id="422642at2759"/>
<dbReference type="Proteomes" id="UP000320333">
    <property type="component" value="Unassembled WGS sequence"/>
</dbReference>